<dbReference type="SUPFAM" id="SSF53098">
    <property type="entry name" value="Ribonuclease H-like"/>
    <property type="match status" value="1"/>
</dbReference>
<dbReference type="HOGENOM" id="CLU_2743834_0_0_1"/>
<sequence length="71" mass="8053">MVSWQYRDEDIMVLNVDRSALTNSRKVGYGGLIFKHDENFQLGFFGSVGISNILHAEIQALLTSINFCWDA</sequence>
<accession>G7KB24</accession>
<evidence type="ECO:0000313" key="3">
    <source>
        <dbReference type="Proteomes" id="UP000002051"/>
    </source>
</evidence>
<reference evidence="2" key="3">
    <citation type="submission" date="2015-04" db="UniProtKB">
        <authorList>
            <consortium name="EnsemblPlants"/>
        </authorList>
    </citation>
    <scope>IDENTIFICATION</scope>
    <source>
        <strain evidence="2">cv. Jemalong A17</strain>
    </source>
</reference>
<reference evidence="1 3" key="2">
    <citation type="journal article" date="2014" name="BMC Genomics">
        <title>An improved genome release (version Mt4.0) for the model legume Medicago truncatula.</title>
        <authorList>
            <person name="Tang H."/>
            <person name="Krishnakumar V."/>
            <person name="Bidwell S."/>
            <person name="Rosen B."/>
            <person name="Chan A."/>
            <person name="Zhou S."/>
            <person name="Gentzbittel L."/>
            <person name="Childs K.L."/>
            <person name="Yandell M."/>
            <person name="Gundlach H."/>
            <person name="Mayer K.F."/>
            <person name="Schwartz D.C."/>
            <person name="Town C.D."/>
        </authorList>
    </citation>
    <scope>GENOME REANNOTATION</scope>
    <source>
        <strain evidence="2 3">cv. Jemalong A17</strain>
    </source>
</reference>
<evidence type="ECO:0008006" key="4">
    <source>
        <dbReference type="Google" id="ProtNLM"/>
    </source>
</evidence>
<evidence type="ECO:0000313" key="1">
    <source>
        <dbReference type="EMBL" id="AES96565.1"/>
    </source>
</evidence>
<dbReference type="OMA" id="GLEICWA"/>
<dbReference type="EMBL" id="CM001221">
    <property type="protein sequence ID" value="AES96565.1"/>
    <property type="molecule type" value="Genomic_DNA"/>
</dbReference>
<evidence type="ECO:0000313" key="2">
    <source>
        <dbReference type="EnsemblPlants" id="AES96565"/>
    </source>
</evidence>
<gene>
    <name evidence="1" type="ordered locus">MTR_5g038610</name>
</gene>
<dbReference type="InterPro" id="IPR012337">
    <property type="entry name" value="RNaseH-like_sf"/>
</dbReference>
<proteinExistence type="predicted"/>
<dbReference type="Proteomes" id="UP000002051">
    <property type="component" value="Chromosome 5"/>
</dbReference>
<organism evidence="1 3">
    <name type="scientific">Medicago truncatula</name>
    <name type="common">Barrel medic</name>
    <name type="synonym">Medicago tribuloides</name>
    <dbReference type="NCBI Taxonomy" id="3880"/>
    <lineage>
        <taxon>Eukaryota</taxon>
        <taxon>Viridiplantae</taxon>
        <taxon>Streptophyta</taxon>
        <taxon>Embryophyta</taxon>
        <taxon>Tracheophyta</taxon>
        <taxon>Spermatophyta</taxon>
        <taxon>Magnoliopsida</taxon>
        <taxon>eudicotyledons</taxon>
        <taxon>Gunneridae</taxon>
        <taxon>Pentapetalae</taxon>
        <taxon>rosids</taxon>
        <taxon>fabids</taxon>
        <taxon>Fabales</taxon>
        <taxon>Fabaceae</taxon>
        <taxon>Papilionoideae</taxon>
        <taxon>50 kb inversion clade</taxon>
        <taxon>NPAAA clade</taxon>
        <taxon>Hologalegina</taxon>
        <taxon>IRL clade</taxon>
        <taxon>Trifolieae</taxon>
        <taxon>Medicago</taxon>
    </lineage>
</organism>
<dbReference type="PaxDb" id="3880-AES96565"/>
<dbReference type="EnsemblPlants" id="AES96565">
    <property type="protein sequence ID" value="AES96565"/>
    <property type="gene ID" value="MTR_5g038610"/>
</dbReference>
<name>G7KB24_MEDTR</name>
<reference evidence="1 3" key="1">
    <citation type="journal article" date="2011" name="Nature">
        <title>The Medicago genome provides insight into the evolution of rhizobial symbioses.</title>
        <authorList>
            <person name="Young N.D."/>
            <person name="Debelle F."/>
            <person name="Oldroyd G.E."/>
            <person name="Geurts R."/>
            <person name="Cannon S.B."/>
            <person name="Udvardi M.K."/>
            <person name="Benedito V.A."/>
            <person name="Mayer K.F."/>
            <person name="Gouzy J."/>
            <person name="Schoof H."/>
            <person name="Van de Peer Y."/>
            <person name="Proost S."/>
            <person name="Cook D.R."/>
            <person name="Meyers B.C."/>
            <person name="Spannagl M."/>
            <person name="Cheung F."/>
            <person name="De Mita S."/>
            <person name="Krishnakumar V."/>
            <person name="Gundlach H."/>
            <person name="Zhou S."/>
            <person name="Mudge J."/>
            <person name="Bharti A.K."/>
            <person name="Murray J.D."/>
            <person name="Naoumkina M.A."/>
            <person name="Rosen B."/>
            <person name="Silverstein K.A."/>
            <person name="Tang H."/>
            <person name="Rombauts S."/>
            <person name="Zhao P.X."/>
            <person name="Zhou P."/>
            <person name="Barbe V."/>
            <person name="Bardou P."/>
            <person name="Bechner M."/>
            <person name="Bellec A."/>
            <person name="Berger A."/>
            <person name="Berges H."/>
            <person name="Bidwell S."/>
            <person name="Bisseling T."/>
            <person name="Choisne N."/>
            <person name="Couloux A."/>
            <person name="Denny R."/>
            <person name="Deshpande S."/>
            <person name="Dai X."/>
            <person name="Doyle J.J."/>
            <person name="Dudez A.M."/>
            <person name="Farmer A.D."/>
            <person name="Fouteau S."/>
            <person name="Franken C."/>
            <person name="Gibelin C."/>
            <person name="Gish J."/>
            <person name="Goldstein S."/>
            <person name="Gonzalez A.J."/>
            <person name="Green P.J."/>
            <person name="Hallab A."/>
            <person name="Hartog M."/>
            <person name="Hua A."/>
            <person name="Humphray S.J."/>
            <person name="Jeong D.H."/>
            <person name="Jing Y."/>
            <person name="Jocker A."/>
            <person name="Kenton S.M."/>
            <person name="Kim D.J."/>
            <person name="Klee K."/>
            <person name="Lai H."/>
            <person name="Lang C."/>
            <person name="Lin S."/>
            <person name="Macmil S.L."/>
            <person name="Magdelenat G."/>
            <person name="Matthews L."/>
            <person name="McCorrison J."/>
            <person name="Monaghan E.L."/>
            <person name="Mun J.H."/>
            <person name="Najar F.Z."/>
            <person name="Nicholson C."/>
            <person name="Noirot C."/>
            <person name="O'Bleness M."/>
            <person name="Paule C.R."/>
            <person name="Poulain J."/>
            <person name="Prion F."/>
            <person name="Qin B."/>
            <person name="Qu C."/>
            <person name="Retzel E.F."/>
            <person name="Riddle C."/>
            <person name="Sallet E."/>
            <person name="Samain S."/>
            <person name="Samson N."/>
            <person name="Sanders I."/>
            <person name="Saurat O."/>
            <person name="Scarpelli C."/>
            <person name="Schiex T."/>
            <person name="Segurens B."/>
            <person name="Severin A.J."/>
            <person name="Sherrier D.J."/>
            <person name="Shi R."/>
            <person name="Sims S."/>
            <person name="Singer S.R."/>
            <person name="Sinharoy S."/>
            <person name="Sterck L."/>
            <person name="Viollet A."/>
            <person name="Wang B.B."/>
            <person name="Wang K."/>
            <person name="Wang M."/>
            <person name="Wang X."/>
            <person name="Warfsmann J."/>
            <person name="Weissenbach J."/>
            <person name="White D.D."/>
            <person name="White J.D."/>
            <person name="Wiley G.B."/>
            <person name="Wincker P."/>
            <person name="Xing Y."/>
            <person name="Yang L."/>
            <person name="Yao Z."/>
            <person name="Ying F."/>
            <person name="Zhai J."/>
            <person name="Zhou L."/>
            <person name="Zuber A."/>
            <person name="Denarie J."/>
            <person name="Dixon R.A."/>
            <person name="May G.D."/>
            <person name="Schwartz D.C."/>
            <person name="Rogers J."/>
            <person name="Quetier F."/>
            <person name="Town C.D."/>
            <person name="Roe B.A."/>
        </authorList>
    </citation>
    <scope>NUCLEOTIDE SEQUENCE [LARGE SCALE GENOMIC DNA]</scope>
    <source>
        <strain evidence="1">A17</strain>
        <strain evidence="2 3">cv. Jemalong A17</strain>
    </source>
</reference>
<dbReference type="AlphaFoldDB" id="G7KB24"/>
<protein>
    <recommendedName>
        <fullName evidence="4">RNase H type-1 domain-containing protein</fullName>
    </recommendedName>
</protein>
<keyword evidence="3" id="KW-1185">Reference proteome</keyword>